<evidence type="ECO:0000313" key="6">
    <source>
        <dbReference type="Proteomes" id="UP001139347"/>
    </source>
</evidence>
<proteinExistence type="predicted"/>
<feature type="coiled-coil region" evidence="1">
    <location>
        <begin position="321"/>
        <end position="402"/>
    </location>
</feature>
<evidence type="ECO:0000259" key="4">
    <source>
        <dbReference type="Pfam" id="PF13514"/>
    </source>
</evidence>
<keyword evidence="6" id="KW-1185">Reference proteome</keyword>
<evidence type="ECO:0000256" key="1">
    <source>
        <dbReference type="SAM" id="Coils"/>
    </source>
</evidence>
<feature type="compositionally biased region" description="Polar residues" evidence="2">
    <location>
        <begin position="616"/>
        <end position="629"/>
    </location>
</feature>
<feature type="domain" description="YhaN AAA" evidence="4">
    <location>
        <begin position="35"/>
        <end position="246"/>
    </location>
</feature>
<dbReference type="SUPFAM" id="SSF52540">
    <property type="entry name" value="P-loop containing nucleoside triphosphate hydrolases"/>
    <property type="match status" value="1"/>
</dbReference>
<dbReference type="AlphaFoldDB" id="A0A9X2B0Z9"/>
<organism evidence="5 6">
    <name type="scientific">Paenibacillus mangrovi</name>
    <dbReference type="NCBI Taxonomy" id="2931978"/>
    <lineage>
        <taxon>Bacteria</taxon>
        <taxon>Bacillati</taxon>
        <taxon>Bacillota</taxon>
        <taxon>Bacilli</taxon>
        <taxon>Bacillales</taxon>
        <taxon>Paenibacillaceae</taxon>
        <taxon>Paenibacillus</taxon>
    </lineage>
</organism>
<dbReference type="Gene3D" id="3.40.50.300">
    <property type="entry name" value="P-loop containing nucleotide triphosphate hydrolases"/>
    <property type="match status" value="2"/>
</dbReference>
<keyword evidence="3" id="KW-1133">Transmembrane helix</keyword>
<evidence type="ECO:0000313" key="5">
    <source>
        <dbReference type="EMBL" id="MCJ8010395.1"/>
    </source>
</evidence>
<dbReference type="InterPro" id="IPR027417">
    <property type="entry name" value="P-loop_NTPase"/>
</dbReference>
<sequence length="1096" mass="126257">MKRLMKRGTNGCNGLKRWPFFFSLAMKKEGVEKSMRIERLHIHGFGRIKEQEIQFNSPLTVLAGPNEAGKSTILMFVRAMLYGIPSRAFPAERYEPSGGGSHGGMLVAEAADGSKWTITRYAAPERRTGSGRSEQPTIVKTNPQGTAIHMTQHDLEKELLGGMSRDMFNQLFAVTLTELQEIRTLQSGDMGSYLFHAGFGGGTEIVRAERKLVQNMEKLYKPRGRVQESAKVLQRMEQLQREISESRSYLSKYIHAESKLSETQQTIADVDIRRTDLSRQLAVLHKAQEIRQQWLEWKEASIERGGISGEVSFPEEGLSRLERLREERNRIDIRLEELERALEEWKKQLAKLQTDELLISQGPVIERLAARREMMEIRIRELQELSGEEAALKEQLQRLLRQIHPGWGQLELRSFSGAVSERESVRRYAAGFAGYDRRMEGFALEREQKNRQLESAEYELERAEAAVSERKEAGKIRFHMIIPQTRTELLTAWQELQSEAERWRESRLSRVSAMNYEEQEALVSGRMRALYRKLLWGSAVLTLAFPAILWIMKSPWGALAAFLVFIIADVLLWRGSEALPGNSTSRSGRRKNGSLYSPETGEERISHLMSSLVSDPLTASASSDGPFTRSSSISDQDMESSLRELRKLVDARLLWHEELEQLSADADGVRQQAELFKRERLALIRKMDGEQHTFEQLDSQWRCWLVERGLEEGSSPETVMDMFGFAEQGMELVRRLDVLGRKWQALKQEIDAFEKECLTILPEHEVLDLHLLSHLGMRMRSWEEQQHLLHKREVIGSKLEPVQEEMFRLEREKSRLERVMQSLLDEAQAADEEEFLRIGAVSERRKELERMIRQLEVNMFSGWSGDREQALLNVLNHYDQAALDEACIRAEEEMSSAEKRWNELQQQRGRLLQERDHLVRLCSHDTALQQLEEERAHLKEIASEYAVLSICAEMIARTRGIYEQEKQPQVLKLASTYFHELTRGSYSRIVMKMGEKRLLAEHRDGSLIDSSLLSRGTAEQLYLAMRFALAGSMNSQVSVPLILDDLFVNFDEDRMCSALDVAGRMAENKQIILLTCHRYMTDHVQRRLPQAEIIRI</sequence>
<protein>
    <submittedName>
        <fullName evidence="5">AAA family ATPase</fullName>
    </submittedName>
</protein>
<keyword evidence="3" id="KW-0812">Transmembrane</keyword>
<gene>
    <name evidence="5" type="ORF">MUG84_01390</name>
</gene>
<reference evidence="5" key="1">
    <citation type="submission" date="2022-04" db="EMBL/GenBank/DDBJ databases">
        <title>Paenibacillus mangrovi sp. nov., a novel endophytic bacterium isolated from bark of Kandelia candel.</title>
        <authorList>
            <person name="Tuo L."/>
        </authorList>
    </citation>
    <scope>NUCLEOTIDE SEQUENCE</scope>
    <source>
        <strain evidence="5">KQZ6P-2</strain>
    </source>
</reference>
<dbReference type="PANTHER" id="PTHR41259:SF1">
    <property type="entry name" value="DOUBLE-STRAND BREAK REPAIR RAD50 ATPASE, PUTATIVE-RELATED"/>
    <property type="match status" value="1"/>
</dbReference>
<feature type="region of interest" description="Disordered" evidence="2">
    <location>
        <begin position="616"/>
        <end position="635"/>
    </location>
</feature>
<dbReference type="PANTHER" id="PTHR41259">
    <property type="entry name" value="DOUBLE-STRAND BREAK REPAIR RAD50 ATPASE, PUTATIVE-RELATED"/>
    <property type="match status" value="1"/>
</dbReference>
<evidence type="ECO:0000256" key="3">
    <source>
        <dbReference type="SAM" id="Phobius"/>
    </source>
</evidence>
<dbReference type="EMBL" id="JALIRP010000001">
    <property type="protein sequence ID" value="MCJ8010395.1"/>
    <property type="molecule type" value="Genomic_DNA"/>
</dbReference>
<evidence type="ECO:0000256" key="2">
    <source>
        <dbReference type="SAM" id="MobiDB-lite"/>
    </source>
</evidence>
<feature type="coiled-coil region" evidence="1">
    <location>
        <begin position="439"/>
        <end position="473"/>
    </location>
</feature>
<dbReference type="InterPro" id="IPR038734">
    <property type="entry name" value="YhaN_AAA"/>
</dbReference>
<name>A0A9X2B0Z9_9BACL</name>
<keyword evidence="1" id="KW-0175">Coiled coil</keyword>
<dbReference type="RefSeq" id="WP_244718314.1">
    <property type="nucleotide sequence ID" value="NZ_JALIRP010000001.1"/>
</dbReference>
<feature type="coiled-coil region" evidence="1">
    <location>
        <begin position="799"/>
        <end position="948"/>
    </location>
</feature>
<dbReference type="Proteomes" id="UP001139347">
    <property type="component" value="Unassembled WGS sequence"/>
</dbReference>
<keyword evidence="3" id="KW-0472">Membrane</keyword>
<feature type="transmembrane region" description="Helical" evidence="3">
    <location>
        <begin position="534"/>
        <end position="552"/>
    </location>
</feature>
<comment type="caution">
    <text evidence="5">The sequence shown here is derived from an EMBL/GenBank/DDBJ whole genome shotgun (WGS) entry which is preliminary data.</text>
</comment>
<accession>A0A9X2B0Z9</accession>
<feature type="transmembrane region" description="Helical" evidence="3">
    <location>
        <begin position="558"/>
        <end position="576"/>
    </location>
</feature>
<dbReference type="Pfam" id="PF13514">
    <property type="entry name" value="AAA_27"/>
    <property type="match status" value="1"/>
</dbReference>